<dbReference type="Gene3D" id="3.40.50.2000">
    <property type="entry name" value="Glycogen Phosphorylase B"/>
    <property type="match status" value="1"/>
</dbReference>
<evidence type="ECO:0000313" key="1">
    <source>
        <dbReference type="EMBL" id="MFD0924693.1"/>
    </source>
</evidence>
<sequence>MVFHTARSVHLYRVQASLAANEPRKLYYRHHSYDWDEDLAEAVGAQRVSYPGLAVAIVRDRPRSIEINEPLYVQALALAMFTVAMSRVAKILRKGESESWKIVFYAIENLDPFATLDHRVGRRPMPFRLMGRPAAIIARIGFKFVIENTFRIAFGSPGARRTYENLGVDTSDAPTRCIAEFLELPAVCKCGNLEKKRHTLLFVGEFSARKGVPELLDAWTRLEVIAPTTRFVLIGKGPLEGAVREWATARPSTSLLLIDPPRDVIHAHYREASVFFLLSQPDPVWREQVGLPIKEALSHGCLVITTTETGLAGWLGSNGHVLLPPGPLTPDTIAEISKKVTRQSAQHTSLTALPAVDARDAADRWLHR</sequence>
<accession>A0ABW3G3Z1</accession>
<comment type="caution">
    <text evidence="1">The sequence shown here is derived from an EMBL/GenBank/DDBJ whole genome shotgun (WGS) entry which is preliminary data.</text>
</comment>
<dbReference type="GO" id="GO:0016757">
    <property type="term" value="F:glycosyltransferase activity"/>
    <property type="evidence" value="ECO:0007669"/>
    <property type="project" value="UniProtKB-KW"/>
</dbReference>
<name>A0ABW3G3Z1_9NOCA</name>
<gene>
    <name evidence="1" type="ORF">ACFQ04_02990</name>
</gene>
<dbReference type="InterPro" id="IPR050194">
    <property type="entry name" value="Glycosyltransferase_grp1"/>
</dbReference>
<keyword evidence="1" id="KW-0808">Transferase</keyword>
<dbReference type="PANTHER" id="PTHR45947:SF13">
    <property type="entry name" value="TRANSFERASE"/>
    <property type="match status" value="1"/>
</dbReference>
<reference evidence="2" key="1">
    <citation type="journal article" date="2019" name="Int. J. Syst. Evol. Microbiol.">
        <title>The Global Catalogue of Microorganisms (GCM) 10K type strain sequencing project: providing services to taxonomists for standard genome sequencing and annotation.</title>
        <authorList>
            <consortium name="The Broad Institute Genomics Platform"/>
            <consortium name="The Broad Institute Genome Sequencing Center for Infectious Disease"/>
            <person name="Wu L."/>
            <person name="Ma J."/>
        </authorList>
    </citation>
    <scope>NUCLEOTIDE SEQUENCE [LARGE SCALE GENOMIC DNA]</scope>
    <source>
        <strain evidence="2">CCUG 50873</strain>
    </source>
</reference>
<dbReference type="SUPFAM" id="SSF53756">
    <property type="entry name" value="UDP-Glycosyltransferase/glycogen phosphorylase"/>
    <property type="match status" value="1"/>
</dbReference>
<dbReference type="Pfam" id="PF13692">
    <property type="entry name" value="Glyco_trans_1_4"/>
    <property type="match status" value="1"/>
</dbReference>
<keyword evidence="1" id="KW-0328">Glycosyltransferase</keyword>
<dbReference type="Proteomes" id="UP001597068">
    <property type="component" value="Unassembled WGS sequence"/>
</dbReference>
<dbReference type="EC" id="2.4.-.-" evidence="1"/>
<dbReference type="PANTHER" id="PTHR45947">
    <property type="entry name" value="SULFOQUINOVOSYL TRANSFERASE SQD2"/>
    <property type="match status" value="1"/>
</dbReference>
<protein>
    <submittedName>
        <fullName evidence="1">Glycosyltransferase</fullName>
        <ecNumber evidence="1">2.4.-.-</ecNumber>
    </submittedName>
</protein>
<keyword evidence="2" id="KW-1185">Reference proteome</keyword>
<dbReference type="RefSeq" id="WP_253647295.1">
    <property type="nucleotide sequence ID" value="NZ_BAAAMO010000002.1"/>
</dbReference>
<organism evidence="1 2">
    <name type="scientific">Williamsia deligens</name>
    <dbReference type="NCBI Taxonomy" id="321325"/>
    <lineage>
        <taxon>Bacteria</taxon>
        <taxon>Bacillati</taxon>
        <taxon>Actinomycetota</taxon>
        <taxon>Actinomycetes</taxon>
        <taxon>Mycobacteriales</taxon>
        <taxon>Nocardiaceae</taxon>
        <taxon>Williamsia</taxon>
    </lineage>
</organism>
<proteinExistence type="predicted"/>
<evidence type="ECO:0000313" key="2">
    <source>
        <dbReference type="Proteomes" id="UP001597068"/>
    </source>
</evidence>
<dbReference type="EMBL" id="JBHTIL010000001">
    <property type="protein sequence ID" value="MFD0924693.1"/>
    <property type="molecule type" value="Genomic_DNA"/>
</dbReference>